<protein>
    <submittedName>
        <fullName evidence="2">Uncharacterized protein</fullName>
    </submittedName>
</protein>
<feature type="compositionally biased region" description="Polar residues" evidence="1">
    <location>
        <begin position="140"/>
        <end position="154"/>
    </location>
</feature>
<name>A0ABD2PYM1_9PLAT</name>
<feature type="compositionally biased region" description="Basic and acidic residues" evidence="1">
    <location>
        <begin position="47"/>
        <end position="57"/>
    </location>
</feature>
<evidence type="ECO:0000313" key="3">
    <source>
        <dbReference type="Proteomes" id="UP001626550"/>
    </source>
</evidence>
<organism evidence="2 3">
    <name type="scientific">Cichlidogyrus casuarinus</name>
    <dbReference type="NCBI Taxonomy" id="1844966"/>
    <lineage>
        <taxon>Eukaryota</taxon>
        <taxon>Metazoa</taxon>
        <taxon>Spiralia</taxon>
        <taxon>Lophotrochozoa</taxon>
        <taxon>Platyhelminthes</taxon>
        <taxon>Monogenea</taxon>
        <taxon>Monopisthocotylea</taxon>
        <taxon>Dactylogyridea</taxon>
        <taxon>Ancyrocephalidae</taxon>
        <taxon>Cichlidogyrus</taxon>
    </lineage>
</organism>
<keyword evidence="3" id="KW-1185">Reference proteome</keyword>
<evidence type="ECO:0000256" key="1">
    <source>
        <dbReference type="SAM" id="MobiDB-lite"/>
    </source>
</evidence>
<evidence type="ECO:0000313" key="2">
    <source>
        <dbReference type="EMBL" id="KAL3312037.1"/>
    </source>
</evidence>
<gene>
    <name evidence="2" type="ORF">Ciccas_009379</name>
</gene>
<feature type="region of interest" description="Disordered" evidence="1">
    <location>
        <begin position="1"/>
        <end position="154"/>
    </location>
</feature>
<sequence>MSPVKPKQQQLPQPVLRPPPPPPPPPPRIENFLQQETETDSSSGEPDYLRRACKRIEQMPAVVVNEESSSESESPSEESYSSTSSYQSQQMTEVRRKAAFLEQNMYREAAEAGEMSRNDGAERNRRGSSQKQPPLAEPQRNLQVSPGPSNQEQIVQGLLSLGGNRGPKRDPPPMDAYYQLCQFAKNSPVYQQQPQIETTPAVTNALRMLTPTNSAKPRTLIVRAPDSNGHEVGPGLRG</sequence>
<dbReference type="EMBL" id="JBJKFK010001899">
    <property type="protein sequence ID" value="KAL3312037.1"/>
    <property type="molecule type" value="Genomic_DNA"/>
</dbReference>
<accession>A0ABD2PYM1</accession>
<feature type="compositionally biased region" description="Low complexity" evidence="1">
    <location>
        <begin position="1"/>
        <end position="14"/>
    </location>
</feature>
<feature type="compositionally biased region" description="Polar residues" evidence="1">
    <location>
        <begin position="32"/>
        <end position="44"/>
    </location>
</feature>
<proteinExistence type="predicted"/>
<feature type="compositionally biased region" description="Basic and acidic residues" evidence="1">
    <location>
        <begin position="108"/>
        <end position="125"/>
    </location>
</feature>
<feature type="compositionally biased region" description="Low complexity" evidence="1">
    <location>
        <begin position="77"/>
        <end position="90"/>
    </location>
</feature>
<dbReference type="AlphaFoldDB" id="A0ABD2PYM1"/>
<comment type="caution">
    <text evidence="2">The sequence shown here is derived from an EMBL/GenBank/DDBJ whole genome shotgun (WGS) entry which is preliminary data.</text>
</comment>
<reference evidence="2 3" key="1">
    <citation type="submission" date="2024-11" db="EMBL/GenBank/DDBJ databases">
        <title>Adaptive evolution of stress response genes in parasites aligns with host niche diversity.</title>
        <authorList>
            <person name="Hahn C."/>
            <person name="Resl P."/>
        </authorList>
    </citation>
    <scope>NUCLEOTIDE SEQUENCE [LARGE SCALE GENOMIC DNA]</scope>
    <source>
        <strain evidence="2">EGGRZ-B1_66</strain>
        <tissue evidence="2">Body</tissue>
    </source>
</reference>
<feature type="region of interest" description="Disordered" evidence="1">
    <location>
        <begin position="210"/>
        <end position="238"/>
    </location>
</feature>
<dbReference type="Proteomes" id="UP001626550">
    <property type="component" value="Unassembled WGS sequence"/>
</dbReference>
<feature type="compositionally biased region" description="Pro residues" evidence="1">
    <location>
        <begin position="15"/>
        <end position="28"/>
    </location>
</feature>